<feature type="domain" description="Coenzyme Q-binding protein COQ10 START" evidence="2">
    <location>
        <begin position="83"/>
        <end position="195"/>
    </location>
</feature>
<sequence>MSWSHPAGWLFYFGAKMNERMLQTDIKLAYTPIMKLILSFLLSFMASMAFAQNVPTPNDLKVSVSRVGGKFQVSASYQVPITLCGAYAFLTDYEGARNIPGIVESKIIAREGNKVKVARTVEERILLIPIELHSVVEYTESLNQGLAFEQISGDAKYYKGTWSIAADGELTLFKYQGAFEPQSSMPNFVIEYFIKNSMRDRFLRMAERAAQKSDSLSLACRS</sequence>
<protein>
    <submittedName>
        <fullName evidence="3">Polyketide cyclase / dehydrase and lipid transport</fullName>
    </submittedName>
</protein>
<evidence type="ECO:0000259" key="2">
    <source>
        <dbReference type="Pfam" id="PF03364"/>
    </source>
</evidence>
<comment type="similarity">
    <text evidence="1">Belongs to the ribosome association toxin RatA family.</text>
</comment>
<dbReference type="InterPro" id="IPR005031">
    <property type="entry name" value="COQ10_START"/>
</dbReference>
<keyword evidence="4" id="KW-1185">Reference proteome</keyword>
<dbReference type="Proteomes" id="UP000218069">
    <property type="component" value="Unassembled WGS sequence"/>
</dbReference>
<dbReference type="Gene3D" id="3.30.530.20">
    <property type="match status" value="1"/>
</dbReference>
<dbReference type="SUPFAM" id="SSF55961">
    <property type="entry name" value="Bet v1-like"/>
    <property type="match status" value="1"/>
</dbReference>
<dbReference type="PANTHER" id="PTHR34060">
    <property type="entry name" value="POLYKETIDE CYCLASE / DEHYDRASE AND LIPID TRANSPORT PROTEIN"/>
    <property type="match status" value="1"/>
</dbReference>
<dbReference type="AlphaFoldDB" id="A0A240DXR8"/>
<dbReference type="InterPro" id="IPR023393">
    <property type="entry name" value="START-like_dom_sf"/>
</dbReference>
<dbReference type="EMBL" id="OANS01000001">
    <property type="protein sequence ID" value="SNX27712.1"/>
    <property type="molecule type" value="Genomic_DNA"/>
</dbReference>
<reference evidence="4" key="1">
    <citation type="submission" date="2017-08" db="EMBL/GenBank/DDBJ databases">
        <authorList>
            <person name="Varghese N."/>
            <person name="Submissions S."/>
        </authorList>
    </citation>
    <scope>NUCLEOTIDE SEQUENCE [LARGE SCALE GENOMIC DNA]</scope>
    <source>
        <strain evidence="4">AP-Melu-1000-B4</strain>
    </source>
</reference>
<dbReference type="RefSeq" id="WP_243391867.1">
    <property type="nucleotide sequence ID" value="NZ_OANS01000001.1"/>
</dbReference>
<dbReference type="Pfam" id="PF03364">
    <property type="entry name" value="Polyketide_cyc"/>
    <property type="match status" value="1"/>
</dbReference>
<proteinExistence type="inferred from homology"/>
<organism evidence="3 4">
    <name type="scientific">Polynucleobacter meluiroseus</name>
    <dbReference type="NCBI Taxonomy" id="1938814"/>
    <lineage>
        <taxon>Bacteria</taxon>
        <taxon>Pseudomonadati</taxon>
        <taxon>Pseudomonadota</taxon>
        <taxon>Betaproteobacteria</taxon>
        <taxon>Burkholderiales</taxon>
        <taxon>Burkholderiaceae</taxon>
        <taxon>Polynucleobacter</taxon>
    </lineage>
</organism>
<dbReference type="PANTHER" id="PTHR34060:SF1">
    <property type="entry name" value="POLYKETIDE CYCLASE _ DEHYDRASE AND LIPID TRANSPORT PROTEIN"/>
    <property type="match status" value="1"/>
</dbReference>
<accession>A0A240DXR8</accession>
<evidence type="ECO:0000313" key="3">
    <source>
        <dbReference type="EMBL" id="SNX27712.1"/>
    </source>
</evidence>
<evidence type="ECO:0000256" key="1">
    <source>
        <dbReference type="ARBA" id="ARBA00008918"/>
    </source>
</evidence>
<name>A0A240DXR8_9BURK</name>
<evidence type="ECO:0000313" key="4">
    <source>
        <dbReference type="Proteomes" id="UP000218069"/>
    </source>
</evidence>
<gene>
    <name evidence="3" type="ORF">SAMN06295945_0028</name>
</gene>